<dbReference type="OrthoDB" id="5779068at2759"/>
<dbReference type="Pfam" id="PF23040">
    <property type="entry name" value="PH_SSH1-like_1st"/>
    <property type="match status" value="1"/>
</dbReference>
<feature type="region of interest" description="Disordered" evidence="9">
    <location>
        <begin position="723"/>
        <end position="752"/>
    </location>
</feature>
<feature type="region of interest" description="Disordered" evidence="9">
    <location>
        <begin position="530"/>
        <end position="551"/>
    </location>
</feature>
<dbReference type="InterPro" id="IPR016130">
    <property type="entry name" value="Tyr_Pase_AS"/>
</dbReference>
<dbReference type="Pfam" id="PF00782">
    <property type="entry name" value="DSPc"/>
    <property type="match status" value="1"/>
</dbReference>
<evidence type="ECO:0000259" key="11">
    <source>
        <dbReference type="PROSITE" id="PS50056"/>
    </source>
</evidence>
<dbReference type="FunFam" id="3.90.190.10:FF:000004">
    <property type="entry name" value="Protein phosphatase Slingshot homolog 2"/>
    <property type="match status" value="1"/>
</dbReference>
<dbReference type="PANTHER" id="PTHR45864">
    <property type="entry name" value="SLINGSHOT PROTEIN PHOSPHATASE HOMOLOG"/>
    <property type="match status" value="1"/>
</dbReference>
<dbReference type="PROSITE" id="PS51998">
    <property type="entry name" value="DEK_C"/>
    <property type="match status" value="1"/>
</dbReference>
<dbReference type="SUPFAM" id="SSF52799">
    <property type="entry name" value="(Phosphotyrosine protein) phosphatases II"/>
    <property type="match status" value="1"/>
</dbReference>
<dbReference type="EC" id="3.1.3.16" evidence="3"/>
<evidence type="ECO:0000256" key="9">
    <source>
        <dbReference type="SAM" id="MobiDB-lite"/>
    </source>
</evidence>
<comment type="similarity">
    <text evidence="2">Belongs to the protein-tyrosine phosphatase family.</text>
</comment>
<dbReference type="SMART" id="SM00195">
    <property type="entry name" value="DSPc"/>
    <property type="match status" value="1"/>
</dbReference>
<dbReference type="InterPro" id="IPR043588">
    <property type="entry name" value="SSH-N"/>
</dbReference>
<dbReference type="CDD" id="cd14513">
    <property type="entry name" value="DSP_slingshot"/>
    <property type="match status" value="1"/>
</dbReference>
<dbReference type="InterPro" id="IPR029021">
    <property type="entry name" value="Prot-tyrosine_phosphatase-like"/>
</dbReference>
<dbReference type="GO" id="GO:0005856">
    <property type="term" value="C:cytoskeleton"/>
    <property type="evidence" value="ECO:0007669"/>
    <property type="project" value="UniProtKB-SubCell"/>
</dbReference>
<evidence type="ECO:0000256" key="6">
    <source>
        <dbReference type="ARBA" id="ARBA00022912"/>
    </source>
</evidence>
<proteinExistence type="inferred from homology"/>
<feature type="domain" description="Tyrosine-protein phosphatase" evidence="10">
    <location>
        <begin position="330"/>
        <end position="471"/>
    </location>
</feature>
<evidence type="ECO:0000256" key="8">
    <source>
        <dbReference type="ARBA" id="ARBA00048336"/>
    </source>
</evidence>
<keyword evidence="5" id="KW-0378">Hydrolase</keyword>
<gene>
    <name evidence="13" type="ORF">CLODIP_2_CD04416</name>
</gene>
<evidence type="ECO:0000256" key="1">
    <source>
        <dbReference type="ARBA" id="ARBA00004245"/>
    </source>
</evidence>
<evidence type="ECO:0000256" key="5">
    <source>
        <dbReference type="ARBA" id="ARBA00022801"/>
    </source>
</evidence>
<dbReference type="InterPro" id="IPR000387">
    <property type="entry name" value="Tyr_Pase_dom"/>
</dbReference>
<dbReference type="EMBL" id="CADEPI010000075">
    <property type="protein sequence ID" value="CAB3372705.1"/>
    <property type="molecule type" value="Genomic_DNA"/>
</dbReference>
<dbReference type="InterPro" id="IPR014876">
    <property type="entry name" value="DEK_C"/>
</dbReference>
<dbReference type="PROSITE" id="PS50056">
    <property type="entry name" value="TYR_PHOSPHATASE_2"/>
    <property type="match status" value="1"/>
</dbReference>
<evidence type="ECO:0000313" key="14">
    <source>
        <dbReference type="Proteomes" id="UP000494165"/>
    </source>
</evidence>
<comment type="caution">
    <text evidence="13">The sequence shown here is derived from an EMBL/GenBank/DDBJ whole genome shotgun (WGS) entry which is preliminary data.</text>
</comment>
<feature type="compositionally biased region" description="Low complexity" evidence="9">
    <location>
        <begin position="945"/>
        <end position="956"/>
    </location>
</feature>
<dbReference type="GO" id="GO:0030837">
    <property type="term" value="P:negative regulation of actin filament polymerization"/>
    <property type="evidence" value="ECO:0007669"/>
    <property type="project" value="InterPro"/>
</dbReference>
<name>A0A8S1CQ42_9INSE</name>
<feature type="region of interest" description="Disordered" evidence="9">
    <location>
        <begin position="1013"/>
        <end position="1054"/>
    </location>
</feature>
<organism evidence="13 14">
    <name type="scientific">Cloeon dipterum</name>
    <dbReference type="NCBI Taxonomy" id="197152"/>
    <lineage>
        <taxon>Eukaryota</taxon>
        <taxon>Metazoa</taxon>
        <taxon>Ecdysozoa</taxon>
        <taxon>Arthropoda</taxon>
        <taxon>Hexapoda</taxon>
        <taxon>Insecta</taxon>
        <taxon>Pterygota</taxon>
        <taxon>Palaeoptera</taxon>
        <taxon>Ephemeroptera</taxon>
        <taxon>Pisciforma</taxon>
        <taxon>Baetidae</taxon>
        <taxon>Cloeon</taxon>
    </lineage>
</organism>
<comment type="subcellular location">
    <subcellularLocation>
        <location evidence="1">Cytoplasm</location>
        <location evidence="1">Cytoskeleton</location>
    </subcellularLocation>
</comment>
<dbReference type="PROSITE" id="PS50054">
    <property type="entry name" value="TYR_PHOSPHATASE_DUAL"/>
    <property type="match status" value="1"/>
</dbReference>
<feature type="region of interest" description="Disordered" evidence="9">
    <location>
        <begin position="1"/>
        <end position="57"/>
    </location>
</feature>
<feature type="region of interest" description="Disordered" evidence="9">
    <location>
        <begin position="481"/>
        <end position="504"/>
    </location>
</feature>
<evidence type="ECO:0000259" key="12">
    <source>
        <dbReference type="PROSITE" id="PS51998"/>
    </source>
</evidence>
<dbReference type="InterPro" id="IPR000340">
    <property type="entry name" value="Dual-sp_phosphatase_cat-dom"/>
</dbReference>
<keyword evidence="6" id="KW-0904">Protein phosphatase</keyword>
<evidence type="ECO:0000256" key="3">
    <source>
        <dbReference type="ARBA" id="ARBA00013081"/>
    </source>
</evidence>
<evidence type="ECO:0000259" key="10">
    <source>
        <dbReference type="PROSITE" id="PS50054"/>
    </source>
</evidence>
<dbReference type="Pfam" id="PF08766">
    <property type="entry name" value="DEK_C"/>
    <property type="match status" value="1"/>
</dbReference>
<feature type="region of interest" description="Disordered" evidence="9">
    <location>
        <begin position="915"/>
        <end position="994"/>
    </location>
</feature>
<feature type="compositionally biased region" description="Low complexity" evidence="9">
    <location>
        <begin position="7"/>
        <end position="34"/>
    </location>
</feature>
<comment type="catalytic activity">
    <reaction evidence="8">
        <text>O-phospho-L-threonyl-[protein] + H2O = L-threonyl-[protein] + phosphate</text>
        <dbReference type="Rhea" id="RHEA:47004"/>
        <dbReference type="Rhea" id="RHEA-COMP:11060"/>
        <dbReference type="Rhea" id="RHEA-COMP:11605"/>
        <dbReference type="ChEBI" id="CHEBI:15377"/>
        <dbReference type="ChEBI" id="CHEBI:30013"/>
        <dbReference type="ChEBI" id="CHEBI:43474"/>
        <dbReference type="ChEBI" id="CHEBI:61977"/>
        <dbReference type="EC" id="3.1.3.16"/>
    </reaction>
</comment>
<feature type="compositionally biased region" description="Polar residues" evidence="9">
    <location>
        <begin position="923"/>
        <end position="935"/>
    </location>
</feature>
<dbReference type="SUPFAM" id="SSF109715">
    <property type="entry name" value="DEK C-terminal domain"/>
    <property type="match status" value="1"/>
</dbReference>
<dbReference type="InterPro" id="IPR043587">
    <property type="entry name" value="Phosphatase_SSH-like"/>
</dbReference>
<dbReference type="AlphaFoldDB" id="A0A8S1CQ42"/>
<feature type="domain" description="DEK-C" evidence="12">
    <location>
        <begin position="271"/>
        <end position="326"/>
    </location>
</feature>
<keyword evidence="14" id="KW-1185">Reference proteome</keyword>
<dbReference type="PANTHER" id="PTHR45864:SF2">
    <property type="entry name" value="PROTEIN PHOSPHATASE SLINGSHOT"/>
    <property type="match status" value="1"/>
</dbReference>
<dbReference type="GO" id="GO:0003779">
    <property type="term" value="F:actin binding"/>
    <property type="evidence" value="ECO:0007669"/>
    <property type="project" value="InterPro"/>
</dbReference>
<dbReference type="InterPro" id="IPR020422">
    <property type="entry name" value="TYR_PHOSPHATASE_DUAL_dom"/>
</dbReference>
<evidence type="ECO:0000256" key="2">
    <source>
        <dbReference type="ARBA" id="ARBA00009580"/>
    </source>
</evidence>
<accession>A0A8S1CQ42</accession>
<protein>
    <recommendedName>
        <fullName evidence="3">protein-serine/threonine phosphatase</fullName>
        <ecNumber evidence="3">3.1.3.16</ecNumber>
    </recommendedName>
</protein>
<evidence type="ECO:0000256" key="4">
    <source>
        <dbReference type="ARBA" id="ARBA00022490"/>
    </source>
</evidence>
<feature type="compositionally biased region" description="Acidic residues" evidence="9">
    <location>
        <begin position="37"/>
        <end position="49"/>
    </location>
</feature>
<feature type="region of interest" description="Disordered" evidence="9">
    <location>
        <begin position="687"/>
        <end position="706"/>
    </location>
</feature>
<evidence type="ECO:0000313" key="13">
    <source>
        <dbReference type="EMBL" id="CAB3372705.1"/>
    </source>
</evidence>
<dbReference type="PROSITE" id="PS00383">
    <property type="entry name" value="TYR_PHOSPHATASE_1"/>
    <property type="match status" value="1"/>
</dbReference>
<sequence>MALVTVDGSQSDSQLSGSSDNNNSGTAATTNGSESAEKEEEPHEDDEKEETLRTSRSLSECYFPSNRAALVLPLNNERQRPASRRVSASGNSDIQHHLQSMFYLLRPEETLKMAVKLESVHPCRTRYLVVVSRLTPGVDDEQDIGEESCLLGIDCNETTTVGLVVRVLNDTAITLDGDGGFSVSTCGKQHIFKPVSVQAMWSALQTLHKVSSKAREHNYFSGGLTHDWATYYEQRVDSERSCLNEWHAMDSLESKRPPSPNSLRSKPCERAETETVIRSALKEIMMSVDLDEVTCKYIRGRLEEMLDMDLGEFKHFIDQEMLTILGQMDSATEVFEHVYLGSEWNASNLEELQKNGVGHILNITREIDNFFPGTFNYLNVRVYDDEKTDLLRHWDNTFRYINRARQDGSKVLVHCKMGVSRSASVVIAYAMKAYNWNLQQAIEFVKQKRSCIKPNTAFMSQLETYQGILDAVKNKERLLRSKSETNLKSPGPTAKTEDSVDGSLNESIQSSQLHNGTLLSVDWNISSELTSPGRPKSWSPDNTSDLFTSSLNAPTSLSMEHLLSDDPLSKDGSVKSEDFEEAPEEVKIAISHISCDCERKEDCGVETRNYNLSVRLPCSNGQTYSVSQNKVMFLPQCKGSDCMSSVKLRVNELESQSGGPLSRPTSQVPDTTGLVLNLTSQFEGSVAPSTEQEEFATSALTKQPPPQLQAKLLKKEIWDPAEHKNPLNEPAVTAPQPIPAPTSKPKPDDPFSAQLDRVFDREEKRQQRLSSSLPVEATNHYLLSQEKATSPVCTEQQLQRECPSRQSSWSSYDSAVILRESPSRQSSWGSADTRFTYGTLPSRNSSWGSYDIRTGSRLAEELDSQFSYDREAIYPGTVKRTKQKLESESSSIKRVCAEPQTETSTACIKLHKVPGHAHKESSLKNAKSSSGQPQQLVKKKEPLVDKTNSSDNKSSNPPGVVKHLKKEFEAKSVVLRNEPAKTEQRKDEEPPAEDLSVKLLVDKFEVNNKEWPAFCRSNSDSPPNRQRLISDGPKRRSSPASLCPQPPVPQRKSSSYEAAAAATNVINRRPGNLKPPPPKDSVLAIVKCKKQQGKTHPLNRLAPTFAKARHNNPVFNTM</sequence>
<keyword evidence="4" id="KW-0963">Cytoplasm</keyword>
<keyword evidence="7" id="KW-0206">Cytoskeleton</keyword>
<feature type="domain" description="Tyrosine specific protein phosphatases" evidence="11">
    <location>
        <begin position="392"/>
        <end position="449"/>
    </location>
</feature>
<reference evidence="13 14" key="1">
    <citation type="submission" date="2020-04" db="EMBL/GenBank/DDBJ databases">
        <authorList>
            <person name="Alioto T."/>
            <person name="Alioto T."/>
            <person name="Gomez Garrido J."/>
        </authorList>
    </citation>
    <scope>NUCLEOTIDE SEQUENCE [LARGE SCALE GENOMIC DNA]</scope>
</reference>
<dbReference type="Proteomes" id="UP000494165">
    <property type="component" value="Unassembled WGS sequence"/>
</dbReference>
<feature type="compositionally biased region" description="Basic and acidic residues" evidence="9">
    <location>
        <begin position="978"/>
        <end position="989"/>
    </location>
</feature>
<dbReference type="Gene3D" id="1.10.10.60">
    <property type="entry name" value="Homeodomain-like"/>
    <property type="match status" value="1"/>
</dbReference>
<feature type="compositionally biased region" description="Polar residues" evidence="9">
    <location>
        <begin position="539"/>
        <end position="551"/>
    </location>
</feature>
<dbReference type="Gene3D" id="3.90.190.10">
    <property type="entry name" value="Protein tyrosine phosphatase superfamily"/>
    <property type="match status" value="1"/>
</dbReference>
<dbReference type="GO" id="GO:0004722">
    <property type="term" value="F:protein serine/threonine phosphatase activity"/>
    <property type="evidence" value="ECO:0007669"/>
    <property type="project" value="UniProtKB-EC"/>
</dbReference>
<evidence type="ECO:0000256" key="7">
    <source>
        <dbReference type="ARBA" id="ARBA00023212"/>
    </source>
</evidence>